<name>A0A518H845_9BACT</name>
<keyword evidence="7" id="KW-0472">Membrane</keyword>
<feature type="compositionally biased region" description="Polar residues" evidence="8">
    <location>
        <begin position="57"/>
        <end position="79"/>
    </location>
</feature>
<dbReference type="InterPro" id="IPR003369">
    <property type="entry name" value="TatA/B/E"/>
</dbReference>
<dbReference type="AlphaFoldDB" id="A0A518H845"/>
<dbReference type="RefSeq" id="WP_197446330.1">
    <property type="nucleotide sequence ID" value="NZ_CP036426.1"/>
</dbReference>
<proteinExistence type="predicted"/>
<evidence type="ECO:0000313" key="9">
    <source>
        <dbReference type="EMBL" id="QDV37020.1"/>
    </source>
</evidence>
<dbReference type="Gene3D" id="1.20.5.3310">
    <property type="match status" value="1"/>
</dbReference>
<dbReference type="Pfam" id="PF02416">
    <property type="entry name" value="TatA_B_E"/>
    <property type="match status" value="1"/>
</dbReference>
<evidence type="ECO:0000256" key="3">
    <source>
        <dbReference type="ARBA" id="ARBA00022692"/>
    </source>
</evidence>
<evidence type="ECO:0000256" key="8">
    <source>
        <dbReference type="SAM" id="MobiDB-lite"/>
    </source>
</evidence>
<dbReference type="GO" id="GO:0015031">
    <property type="term" value="P:protein transport"/>
    <property type="evidence" value="ECO:0007669"/>
    <property type="project" value="UniProtKB-KW"/>
</dbReference>
<dbReference type="PANTHER" id="PTHR42982:SF1">
    <property type="entry name" value="SEC-INDEPENDENT PROTEIN TRANSLOCASE PROTEIN TATA"/>
    <property type="match status" value="1"/>
</dbReference>
<evidence type="ECO:0000256" key="6">
    <source>
        <dbReference type="ARBA" id="ARBA00023010"/>
    </source>
</evidence>
<keyword evidence="6" id="KW-0811">Translocation</keyword>
<dbReference type="EMBL" id="CP036426">
    <property type="protein sequence ID" value="QDV37020.1"/>
    <property type="molecule type" value="Genomic_DNA"/>
</dbReference>
<evidence type="ECO:0000256" key="2">
    <source>
        <dbReference type="ARBA" id="ARBA00022448"/>
    </source>
</evidence>
<keyword evidence="4" id="KW-0653">Protein transport</keyword>
<dbReference type="KEGG" id="tpla:ElP_49530"/>
<dbReference type="GO" id="GO:0016020">
    <property type="term" value="C:membrane"/>
    <property type="evidence" value="ECO:0007669"/>
    <property type="project" value="UniProtKB-ARBA"/>
</dbReference>
<dbReference type="Proteomes" id="UP000317835">
    <property type="component" value="Chromosome"/>
</dbReference>
<gene>
    <name evidence="9" type="ORF">ElP_49530</name>
</gene>
<dbReference type="PANTHER" id="PTHR42982">
    <property type="entry name" value="SEC-INDEPENDENT PROTEIN TRANSLOCASE PROTEIN TATA"/>
    <property type="match status" value="1"/>
</dbReference>
<evidence type="ECO:0000313" key="10">
    <source>
        <dbReference type="Proteomes" id="UP000317835"/>
    </source>
</evidence>
<sequence>MLYALLPGIGPQEMVIIGILGVLLFGKRLPEVGKSLGKGIAEFRRGFSGVEDEIRSINRQVTTTNSSSTRPYTGSSPTASAPAVSNDLAPDPAVPKFEPPTAAPSPRAETASAYDPQPYGD</sequence>
<keyword evidence="10" id="KW-1185">Reference proteome</keyword>
<keyword evidence="5" id="KW-1133">Transmembrane helix</keyword>
<keyword evidence="2" id="KW-0813">Transport</keyword>
<reference evidence="9 10" key="1">
    <citation type="submission" date="2019-02" db="EMBL/GenBank/DDBJ databases">
        <title>Deep-cultivation of Planctomycetes and their phenomic and genomic characterization uncovers novel biology.</title>
        <authorList>
            <person name="Wiegand S."/>
            <person name="Jogler M."/>
            <person name="Boedeker C."/>
            <person name="Pinto D."/>
            <person name="Vollmers J."/>
            <person name="Rivas-Marin E."/>
            <person name="Kohn T."/>
            <person name="Peeters S.H."/>
            <person name="Heuer A."/>
            <person name="Rast P."/>
            <person name="Oberbeckmann S."/>
            <person name="Bunk B."/>
            <person name="Jeske O."/>
            <person name="Meyerdierks A."/>
            <person name="Storesund J.E."/>
            <person name="Kallscheuer N."/>
            <person name="Luecker S."/>
            <person name="Lage O.M."/>
            <person name="Pohl T."/>
            <person name="Merkel B.J."/>
            <person name="Hornburger P."/>
            <person name="Mueller R.-W."/>
            <person name="Bruemmer F."/>
            <person name="Labrenz M."/>
            <person name="Spormann A.M."/>
            <person name="Op den Camp H."/>
            <person name="Overmann J."/>
            <person name="Amann R."/>
            <person name="Jetten M.S.M."/>
            <person name="Mascher T."/>
            <person name="Medema M.H."/>
            <person name="Devos D.P."/>
            <person name="Kaster A.-K."/>
            <person name="Ovreas L."/>
            <person name="Rohde M."/>
            <person name="Galperin M.Y."/>
            <person name="Jogler C."/>
        </authorList>
    </citation>
    <scope>NUCLEOTIDE SEQUENCE [LARGE SCALE GENOMIC DNA]</scope>
    <source>
        <strain evidence="9 10">ElP</strain>
    </source>
</reference>
<keyword evidence="3" id="KW-0812">Transmembrane</keyword>
<feature type="region of interest" description="Disordered" evidence="8">
    <location>
        <begin position="55"/>
        <end position="121"/>
    </location>
</feature>
<protein>
    <submittedName>
        <fullName evidence="9">Sec-independent translocase</fullName>
    </submittedName>
</protein>
<evidence type="ECO:0000256" key="1">
    <source>
        <dbReference type="ARBA" id="ARBA00004167"/>
    </source>
</evidence>
<accession>A0A518H845</accession>
<evidence type="ECO:0000256" key="4">
    <source>
        <dbReference type="ARBA" id="ARBA00022927"/>
    </source>
</evidence>
<organism evidence="9 10">
    <name type="scientific">Tautonia plasticadhaerens</name>
    <dbReference type="NCBI Taxonomy" id="2527974"/>
    <lineage>
        <taxon>Bacteria</taxon>
        <taxon>Pseudomonadati</taxon>
        <taxon>Planctomycetota</taxon>
        <taxon>Planctomycetia</taxon>
        <taxon>Isosphaerales</taxon>
        <taxon>Isosphaeraceae</taxon>
        <taxon>Tautonia</taxon>
    </lineage>
</organism>
<comment type="subcellular location">
    <subcellularLocation>
        <location evidence="1">Membrane</location>
        <topology evidence="1">Single-pass membrane protein</topology>
    </subcellularLocation>
</comment>
<evidence type="ECO:0000256" key="5">
    <source>
        <dbReference type="ARBA" id="ARBA00022989"/>
    </source>
</evidence>
<evidence type="ECO:0000256" key="7">
    <source>
        <dbReference type="ARBA" id="ARBA00023136"/>
    </source>
</evidence>